<evidence type="ECO:0000256" key="3">
    <source>
        <dbReference type="ARBA" id="ARBA00023052"/>
    </source>
</evidence>
<organism evidence="6 7">
    <name type="scientific">Banduia mediterranea</name>
    <dbReference type="NCBI Taxonomy" id="3075609"/>
    <lineage>
        <taxon>Bacteria</taxon>
        <taxon>Pseudomonadati</taxon>
        <taxon>Pseudomonadota</taxon>
        <taxon>Gammaproteobacteria</taxon>
        <taxon>Nevskiales</taxon>
        <taxon>Algiphilaceae</taxon>
        <taxon>Banduia</taxon>
    </lineage>
</organism>
<dbReference type="PANTHER" id="PTHR43380:SF1">
    <property type="entry name" value="2-OXOISOVALERATE DEHYDROGENASE SUBUNIT ALPHA, MITOCHONDRIAL"/>
    <property type="match status" value="1"/>
</dbReference>
<evidence type="ECO:0000313" key="6">
    <source>
        <dbReference type="EMBL" id="MDT0497627.1"/>
    </source>
</evidence>
<feature type="domain" description="Dehydrogenase E1 component" evidence="5">
    <location>
        <begin position="46"/>
        <end position="331"/>
    </location>
</feature>
<evidence type="ECO:0000256" key="4">
    <source>
        <dbReference type="RuleBase" id="RU366007"/>
    </source>
</evidence>
<comment type="cofactor">
    <cofactor evidence="1 4">
        <name>thiamine diphosphate</name>
        <dbReference type="ChEBI" id="CHEBI:58937"/>
    </cofactor>
</comment>
<dbReference type="InterPro" id="IPR001017">
    <property type="entry name" value="DH_E1"/>
</dbReference>
<sequence>MNEPKDAIKRVASFEIILTRYLDTEGRPLAALPDGAADPDRVRSMYRSMVRTRAFDKKAVALQRTGQLGTYAACLGQEAVGTAVGMALRADDVYIPAYREYAAQFLRGVSMTEILLYWGGDERGMDYAADSARQDYPLSVPIATHVPHAIGVAYAFRLRKQDRVVLASCGDGATSKGDFYEAVSSAKVWNLPIVFLVTNNQWAISLPRDKQTGAQTLAQKGIAGGIIGQQVDGNDAIATYEILNQAIAAARAGEGPQLVEAITYRLHDHTTADDARRYRSEDEVKAAWARCPIKRLRAYLESQNAWSSADEESLQSEAVAAAESAAQAFTAMEAEPPETIFDHLYAELPTSMHWQREEVAARGPVEGAH</sequence>
<comment type="caution">
    <text evidence="6">The sequence shown here is derived from an EMBL/GenBank/DDBJ whole genome shotgun (WGS) entry which is preliminary data.</text>
</comment>
<keyword evidence="3 4" id="KW-0786">Thiamine pyrophosphate</keyword>
<evidence type="ECO:0000256" key="2">
    <source>
        <dbReference type="ARBA" id="ARBA00023002"/>
    </source>
</evidence>
<keyword evidence="7" id="KW-1185">Reference proteome</keyword>
<gene>
    <name evidence="6" type="primary">pdhA</name>
    <name evidence="6" type="ORF">RM530_09665</name>
</gene>
<evidence type="ECO:0000256" key="1">
    <source>
        <dbReference type="ARBA" id="ARBA00001964"/>
    </source>
</evidence>
<dbReference type="CDD" id="cd02000">
    <property type="entry name" value="TPP_E1_PDC_ADC_BCADC"/>
    <property type="match status" value="1"/>
</dbReference>
<dbReference type="EMBL" id="JAVRIC010000012">
    <property type="protein sequence ID" value="MDT0497627.1"/>
    <property type="molecule type" value="Genomic_DNA"/>
</dbReference>
<comment type="catalytic activity">
    <reaction evidence="4">
        <text>N(6)-[(R)-lipoyl]-L-lysyl-[protein] + pyruvate + H(+) = N(6)-[(R)-S(8)-acetyldihydrolipoyl]-L-lysyl-[protein] + CO2</text>
        <dbReference type="Rhea" id="RHEA:19189"/>
        <dbReference type="Rhea" id="RHEA-COMP:10474"/>
        <dbReference type="Rhea" id="RHEA-COMP:10478"/>
        <dbReference type="ChEBI" id="CHEBI:15361"/>
        <dbReference type="ChEBI" id="CHEBI:15378"/>
        <dbReference type="ChEBI" id="CHEBI:16526"/>
        <dbReference type="ChEBI" id="CHEBI:83099"/>
        <dbReference type="ChEBI" id="CHEBI:83111"/>
        <dbReference type="EC" id="1.2.4.1"/>
    </reaction>
</comment>
<keyword evidence="2 4" id="KW-0560">Oxidoreductase</keyword>
<comment type="function">
    <text evidence="4">The pyruvate dehydrogenase complex catalyzes the overall conversion of pyruvate to acetyl-CoA and CO(2). It contains multiple copies of three enzymatic components: pyruvate dehydrogenase (E1), dihydrolipoamide acetyltransferase (E2) and lipoamide dehydrogenase (E3).</text>
</comment>
<accession>A0ABU2WIC8</accession>
<evidence type="ECO:0000313" key="7">
    <source>
        <dbReference type="Proteomes" id="UP001254608"/>
    </source>
</evidence>
<dbReference type="Gene3D" id="3.40.50.970">
    <property type="match status" value="1"/>
</dbReference>
<keyword evidence="4 6" id="KW-0670">Pyruvate</keyword>
<dbReference type="Proteomes" id="UP001254608">
    <property type="component" value="Unassembled WGS sequence"/>
</dbReference>
<evidence type="ECO:0000259" key="5">
    <source>
        <dbReference type="Pfam" id="PF00676"/>
    </source>
</evidence>
<dbReference type="PANTHER" id="PTHR43380">
    <property type="entry name" value="2-OXOISOVALERATE DEHYDROGENASE SUBUNIT ALPHA, MITOCHONDRIAL"/>
    <property type="match status" value="1"/>
</dbReference>
<comment type="subunit">
    <text evidence="4">Heterodimer of an alpha and a beta chain.</text>
</comment>
<dbReference type="InterPro" id="IPR029061">
    <property type="entry name" value="THDP-binding"/>
</dbReference>
<dbReference type="Pfam" id="PF00676">
    <property type="entry name" value="E1_dh"/>
    <property type="match status" value="1"/>
</dbReference>
<dbReference type="InterPro" id="IPR017596">
    <property type="entry name" value="PdhA/BkdA"/>
</dbReference>
<proteinExistence type="predicted"/>
<dbReference type="SUPFAM" id="SSF52518">
    <property type="entry name" value="Thiamin diphosphate-binding fold (THDP-binding)"/>
    <property type="match status" value="1"/>
</dbReference>
<name>A0ABU2WIC8_9GAMM</name>
<protein>
    <recommendedName>
        <fullName evidence="4">Pyruvate dehydrogenase E1 component subunit alpha</fullName>
        <ecNumber evidence="4">1.2.4.1</ecNumber>
    </recommendedName>
</protein>
<dbReference type="InterPro" id="IPR050771">
    <property type="entry name" value="Alpha-ketoacid_DH_E1_comp"/>
</dbReference>
<dbReference type="NCBIfam" id="TIGR03181">
    <property type="entry name" value="PDH_E1_alph_x"/>
    <property type="match status" value="1"/>
</dbReference>
<reference evidence="6 7" key="1">
    <citation type="submission" date="2023-09" db="EMBL/GenBank/DDBJ databases">
        <authorList>
            <person name="Rey-Velasco X."/>
        </authorList>
    </citation>
    <scope>NUCLEOTIDE SEQUENCE [LARGE SCALE GENOMIC DNA]</scope>
    <source>
        <strain evidence="6 7">W345</strain>
    </source>
</reference>
<dbReference type="EC" id="1.2.4.1" evidence="4"/>